<feature type="transmembrane region" description="Helical" evidence="9">
    <location>
        <begin position="6"/>
        <end position="25"/>
    </location>
</feature>
<proteinExistence type="predicted"/>
<keyword evidence="12" id="KW-1185">Reference proteome</keyword>
<keyword evidence="3" id="KW-1003">Cell membrane</keyword>
<dbReference type="SUPFAM" id="SSF103501">
    <property type="entry name" value="Respiratory nitrate reductase 1 gamma chain"/>
    <property type="match status" value="1"/>
</dbReference>
<evidence type="ECO:0000256" key="5">
    <source>
        <dbReference type="ARBA" id="ARBA00022982"/>
    </source>
</evidence>
<feature type="transmembrane region" description="Helical" evidence="9">
    <location>
        <begin position="114"/>
        <end position="135"/>
    </location>
</feature>
<feature type="transmembrane region" description="Helical" evidence="9">
    <location>
        <begin position="174"/>
        <end position="192"/>
    </location>
</feature>
<organism evidence="11 12">
    <name type="scientific">Nocardia tenerifensis</name>
    <dbReference type="NCBI Taxonomy" id="228006"/>
    <lineage>
        <taxon>Bacteria</taxon>
        <taxon>Bacillati</taxon>
        <taxon>Actinomycetota</taxon>
        <taxon>Actinomycetes</taxon>
        <taxon>Mycobacteriales</taxon>
        <taxon>Nocardiaceae</taxon>
        <taxon>Nocardia</taxon>
    </lineage>
</organism>
<evidence type="ECO:0000256" key="2">
    <source>
        <dbReference type="ARBA" id="ARBA00022448"/>
    </source>
</evidence>
<dbReference type="GO" id="GO:0009055">
    <property type="term" value="F:electron transfer activity"/>
    <property type="evidence" value="ECO:0007669"/>
    <property type="project" value="TreeGrafter"/>
</dbReference>
<dbReference type="Pfam" id="PF02665">
    <property type="entry name" value="Nitrate_red_gam"/>
    <property type="match status" value="1"/>
</dbReference>
<evidence type="ECO:0000256" key="7">
    <source>
        <dbReference type="ARBA" id="ARBA00023002"/>
    </source>
</evidence>
<protein>
    <submittedName>
        <fullName evidence="11">Nitrate reductase gamma subunit</fullName>
    </submittedName>
</protein>
<evidence type="ECO:0000259" key="10">
    <source>
        <dbReference type="Pfam" id="PF02665"/>
    </source>
</evidence>
<dbReference type="GO" id="GO:0005886">
    <property type="term" value="C:plasma membrane"/>
    <property type="evidence" value="ECO:0007669"/>
    <property type="project" value="UniProtKB-SubCell"/>
</dbReference>
<comment type="caution">
    <text evidence="11">The sequence shown here is derived from an EMBL/GenBank/DDBJ whole genome shotgun (WGS) entry which is preliminary data.</text>
</comment>
<keyword evidence="4 9" id="KW-0812">Transmembrane</keyword>
<name>A0A318JT72_9NOCA</name>
<dbReference type="InterPro" id="IPR051936">
    <property type="entry name" value="Heme-iron_electron_transfer"/>
</dbReference>
<sequence length="228" mass="25352">MMSVLWITLPYSAFLSFLVGHLWRYRHDRFGWNNAFPETDRAHRFGATAFRIGLAGVIAARVTDMFASGPHSQPEGPIYLAITVVEICALAIASLGAVLLFVPDMIGSPARPVVSPLDRVTFPMLVAGLLTWVAIKFDPNSSDNGYRTAETLFAWFRSLFSLHPNPGAMERAPLIYQVRGLVLMLFIAIWPYTRLASIVADPVYRLARRVRPSSPVGPARELSAPQRR</sequence>
<dbReference type="PANTHER" id="PTHR30598:SF3">
    <property type="entry name" value="RESPIRATORY NITRATE REDUCTASE 1 GAMMA CHAIN"/>
    <property type="match status" value="1"/>
</dbReference>
<feature type="domain" description="NarG-like" evidence="10">
    <location>
        <begin position="4"/>
        <end position="209"/>
    </location>
</feature>
<reference evidence="11 12" key="1">
    <citation type="submission" date="2018-05" db="EMBL/GenBank/DDBJ databases">
        <title>Genomic Encyclopedia of Type Strains, Phase IV (KMG-IV): sequencing the most valuable type-strain genomes for metagenomic binning, comparative biology and taxonomic classification.</title>
        <authorList>
            <person name="Goeker M."/>
        </authorList>
    </citation>
    <scope>NUCLEOTIDE SEQUENCE [LARGE SCALE GENOMIC DNA]</scope>
    <source>
        <strain evidence="11 12">DSM 44704</strain>
    </source>
</reference>
<keyword evidence="2" id="KW-0813">Transport</keyword>
<evidence type="ECO:0000256" key="8">
    <source>
        <dbReference type="ARBA" id="ARBA00023136"/>
    </source>
</evidence>
<dbReference type="PANTHER" id="PTHR30598">
    <property type="entry name" value="NITRATE REDUCTASE PRIVATE CHAPERONE, REDOX ENZYME MATURATION PROTEIN REMP FAMILY"/>
    <property type="match status" value="1"/>
</dbReference>
<evidence type="ECO:0000256" key="1">
    <source>
        <dbReference type="ARBA" id="ARBA00004651"/>
    </source>
</evidence>
<evidence type="ECO:0000256" key="9">
    <source>
        <dbReference type="SAM" id="Phobius"/>
    </source>
</evidence>
<dbReference type="InterPro" id="IPR036197">
    <property type="entry name" value="NarG-like_sf"/>
</dbReference>
<feature type="transmembrane region" description="Helical" evidence="9">
    <location>
        <begin position="78"/>
        <end position="102"/>
    </location>
</feature>
<evidence type="ECO:0000256" key="3">
    <source>
        <dbReference type="ARBA" id="ARBA00022475"/>
    </source>
</evidence>
<keyword evidence="7" id="KW-0560">Oxidoreductase</keyword>
<keyword evidence="5" id="KW-0249">Electron transport</keyword>
<dbReference type="Proteomes" id="UP000247569">
    <property type="component" value="Unassembled WGS sequence"/>
</dbReference>
<dbReference type="EMBL" id="QJKF01000011">
    <property type="protein sequence ID" value="PXX59729.1"/>
    <property type="molecule type" value="Genomic_DNA"/>
</dbReference>
<evidence type="ECO:0000256" key="4">
    <source>
        <dbReference type="ARBA" id="ARBA00022692"/>
    </source>
</evidence>
<feature type="transmembrane region" description="Helical" evidence="9">
    <location>
        <begin position="45"/>
        <end position="63"/>
    </location>
</feature>
<keyword evidence="6 9" id="KW-1133">Transmembrane helix</keyword>
<evidence type="ECO:0000313" key="12">
    <source>
        <dbReference type="Proteomes" id="UP000247569"/>
    </source>
</evidence>
<dbReference type="GO" id="GO:0020037">
    <property type="term" value="F:heme binding"/>
    <property type="evidence" value="ECO:0007669"/>
    <property type="project" value="TreeGrafter"/>
</dbReference>
<gene>
    <name evidence="11" type="ORF">DFR70_111113</name>
</gene>
<accession>A0A318JT72</accession>
<dbReference type="GO" id="GO:0019645">
    <property type="term" value="P:anaerobic electron transport chain"/>
    <property type="evidence" value="ECO:0007669"/>
    <property type="project" value="TreeGrafter"/>
</dbReference>
<comment type="subcellular location">
    <subcellularLocation>
        <location evidence="1">Cell membrane</location>
        <topology evidence="1">Multi-pass membrane protein</topology>
    </subcellularLocation>
</comment>
<dbReference type="InterPro" id="IPR023234">
    <property type="entry name" value="NarG-like_domain"/>
</dbReference>
<evidence type="ECO:0000313" key="11">
    <source>
        <dbReference type="EMBL" id="PXX59729.1"/>
    </source>
</evidence>
<dbReference type="AlphaFoldDB" id="A0A318JT72"/>
<evidence type="ECO:0000256" key="6">
    <source>
        <dbReference type="ARBA" id="ARBA00022989"/>
    </source>
</evidence>
<dbReference type="Gene3D" id="1.20.950.20">
    <property type="entry name" value="Transmembrane di-heme cytochromes, Chain C"/>
    <property type="match status" value="1"/>
</dbReference>
<dbReference type="GO" id="GO:0008940">
    <property type="term" value="F:nitrate reductase activity"/>
    <property type="evidence" value="ECO:0007669"/>
    <property type="project" value="TreeGrafter"/>
</dbReference>
<keyword evidence="8 9" id="KW-0472">Membrane</keyword>